<keyword evidence="1" id="KW-0472">Membrane</keyword>
<dbReference type="OrthoDB" id="5739795at2"/>
<gene>
    <name evidence="2" type="ORF">L21SP2_2409</name>
</gene>
<reference evidence="2 3" key="1">
    <citation type="journal article" date="2015" name="Stand. Genomic Sci.">
        <title>Complete genome sequence and description of Salinispira pacifica gen. nov., sp. nov., a novel spirochaete isolated form a hypersaline microbial mat.</title>
        <authorList>
            <person name="Ben Hania W."/>
            <person name="Joseph M."/>
            <person name="Schumann P."/>
            <person name="Bunk B."/>
            <person name="Fiebig A."/>
            <person name="Sproer C."/>
            <person name="Klenk H.P."/>
            <person name="Fardeau M.L."/>
            <person name="Spring S."/>
        </authorList>
    </citation>
    <scope>NUCLEOTIDE SEQUENCE [LARGE SCALE GENOMIC DNA]</scope>
    <source>
        <strain evidence="2 3">L21-RPul-D2</strain>
    </source>
</reference>
<dbReference type="EMBL" id="CP006939">
    <property type="protein sequence ID" value="AHC15762.1"/>
    <property type="molecule type" value="Genomic_DNA"/>
</dbReference>
<feature type="transmembrane region" description="Helical" evidence="1">
    <location>
        <begin position="75"/>
        <end position="96"/>
    </location>
</feature>
<feature type="transmembrane region" description="Helical" evidence="1">
    <location>
        <begin position="43"/>
        <end position="63"/>
    </location>
</feature>
<feature type="transmembrane region" description="Helical" evidence="1">
    <location>
        <begin position="132"/>
        <end position="153"/>
    </location>
</feature>
<organism evidence="2 3">
    <name type="scientific">Salinispira pacifica</name>
    <dbReference type="NCBI Taxonomy" id="1307761"/>
    <lineage>
        <taxon>Bacteria</taxon>
        <taxon>Pseudomonadati</taxon>
        <taxon>Spirochaetota</taxon>
        <taxon>Spirochaetia</taxon>
        <taxon>Spirochaetales</taxon>
        <taxon>Spirochaetaceae</taxon>
        <taxon>Salinispira</taxon>
    </lineage>
</organism>
<feature type="transmembrane region" description="Helical" evidence="1">
    <location>
        <begin position="194"/>
        <end position="211"/>
    </location>
</feature>
<keyword evidence="3" id="KW-1185">Reference proteome</keyword>
<keyword evidence="1" id="KW-0812">Transmembrane</keyword>
<evidence type="ECO:0000313" key="3">
    <source>
        <dbReference type="Proteomes" id="UP000018680"/>
    </source>
</evidence>
<dbReference type="RefSeq" id="WP_024268666.1">
    <property type="nucleotide sequence ID" value="NC_023035.1"/>
</dbReference>
<dbReference type="Pfam" id="PF22285">
    <property type="entry name" value="DUF6962"/>
    <property type="match status" value="1"/>
</dbReference>
<dbReference type="AlphaFoldDB" id="V5WIU4"/>
<protein>
    <submittedName>
        <fullName evidence="2">Uncharacterized protein</fullName>
    </submittedName>
</protein>
<evidence type="ECO:0000313" key="2">
    <source>
        <dbReference type="EMBL" id="AHC15762.1"/>
    </source>
</evidence>
<dbReference type="eggNOG" id="ENOG5032W4M">
    <property type="taxonomic scope" value="Bacteria"/>
</dbReference>
<dbReference type="KEGG" id="slr:L21SP2_2409"/>
<dbReference type="InterPro" id="IPR054235">
    <property type="entry name" value="DUF6962"/>
</dbReference>
<accession>V5WIU4</accession>
<feature type="transmembrane region" description="Helical" evidence="1">
    <location>
        <begin position="108"/>
        <end position="126"/>
    </location>
</feature>
<evidence type="ECO:0000256" key="1">
    <source>
        <dbReference type="SAM" id="Phobius"/>
    </source>
</evidence>
<dbReference type="STRING" id="1307761.L21SP2_2409"/>
<feature type="transmembrane region" description="Helical" evidence="1">
    <location>
        <begin position="12"/>
        <end position="31"/>
    </location>
</feature>
<name>V5WIU4_9SPIO</name>
<dbReference type="HOGENOM" id="CLU_1224034_0_0_12"/>
<dbReference type="Proteomes" id="UP000018680">
    <property type="component" value="Chromosome"/>
</dbReference>
<proteinExistence type="predicted"/>
<sequence>MEFISIETELTTAVTDFLLGAAGAWAAVSLMRRVNRYRIPQKPRFWAAAFGLLSLAGFLGFFAHGFEMSDGLRNVLWQPLYLSLGLTISMFAAAVLIDLRKKAVPRGVMPGFLAAGALFYLLTLVFPGSFLIFILYEALAMIFALGAYIFLSVRSPGRAPFLMTAGIFLSILAAAVQAAGSVEIRIIWLFDHNGVFHIIQMAGLLFLYAGVKADEADDKEGEHAHA</sequence>
<feature type="transmembrane region" description="Helical" evidence="1">
    <location>
        <begin position="165"/>
        <end position="188"/>
    </location>
</feature>
<keyword evidence="1" id="KW-1133">Transmembrane helix</keyword>